<keyword evidence="2" id="KW-0315">Glutamine amidotransferase</keyword>
<keyword evidence="3" id="KW-1185">Reference proteome</keyword>
<dbReference type="InterPro" id="IPR017926">
    <property type="entry name" value="GATASE"/>
</dbReference>
<dbReference type="Pfam" id="PF00117">
    <property type="entry name" value="GATase"/>
    <property type="match status" value="1"/>
</dbReference>
<dbReference type="InterPro" id="IPR044992">
    <property type="entry name" value="ChyE-like"/>
</dbReference>
<dbReference type="GO" id="GO:0016787">
    <property type="term" value="F:hydrolase activity"/>
    <property type="evidence" value="ECO:0007669"/>
    <property type="project" value="UniProtKB-KW"/>
</dbReference>
<evidence type="ECO:0000313" key="2">
    <source>
        <dbReference type="EMBL" id="MFC6954173.1"/>
    </source>
</evidence>
<dbReference type="RefSeq" id="WP_336351130.1">
    <property type="nucleotide sequence ID" value="NZ_JAZAQL010000003.1"/>
</dbReference>
<dbReference type="CDD" id="cd01741">
    <property type="entry name" value="GATase1_1"/>
    <property type="match status" value="1"/>
</dbReference>
<dbReference type="PROSITE" id="PS51273">
    <property type="entry name" value="GATASE_TYPE_1"/>
    <property type="match status" value="1"/>
</dbReference>
<dbReference type="EMBL" id="JBHSXN010000003">
    <property type="protein sequence ID" value="MFC6954173.1"/>
    <property type="molecule type" value="Genomic_DNA"/>
</dbReference>
<name>A0ABD5VH45_9EURY</name>
<reference evidence="2 3" key="1">
    <citation type="journal article" date="2019" name="Int. J. Syst. Evol. Microbiol.">
        <title>The Global Catalogue of Microorganisms (GCM) 10K type strain sequencing project: providing services to taxonomists for standard genome sequencing and annotation.</title>
        <authorList>
            <consortium name="The Broad Institute Genomics Platform"/>
            <consortium name="The Broad Institute Genome Sequencing Center for Infectious Disease"/>
            <person name="Wu L."/>
            <person name="Ma J."/>
        </authorList>
    </citation>
    <scope>NUCLEOTIDE SEQUENCE [LARGE SCALE GENOMIC DNA]</scope>
    <source>
        <strain evidence="2 3">GX26</strain>
    </source>
</reference>
<evidence type="ECO:0000313" key="3">
    <source>
        <dbReference type="Proteomes" id="UP001596395"/>
    </source>
</evidence>
<keyword evidence="2" id="KW-0378">Hydrolase</keyword>
<dbReference type="SUPFAM" id="SSF52317">
    <property type="entry name" value="Class I glutamine amidotransferase-like"/>
    <property type="match status" value="1"/>
</dbReference>
<dbReference type="InterPro" id="IPR029062">
    <property type="entry name" value="Class_I_gatase-like"/>
</dbReference>
<gene>
    <name evidence="2" type="ORF">ACFQGB_15020</name>
</gene>
<sequence length="217" mass="23601">MSSPRVVVCRNEVDPAHAYHCDALAASIPDAVELDYAAGERPDLGELDAVVLTGSTAGVYEADEYPWMHSQMALVETLVEHEIPTLAVCFGHQLVNAALGGRVEADETTARLVDVDFADDPLFDGVSPVVPAVHGDKVVEPAPEMEVIATTDYYDAFATRHRSAPLWSTQFHPEFTAAHRDRLDADYGWSDGEYSFADVNAGRVYANFTRIVADGDC</sequence>
<organism evidence="2 3">
    <name type="scientific">Halorubellus litoreus</name>
    <dbReference type="NCBI Taxonomy" id="755308"/>
    <lineage>
        <taxon>Archaea</taxon>
        <taxon>Methanobacteriati</taxon>
        <taxon>Methanobacteriota</taxon>
        <taxon>Stenosarchaea group</taxon>
        <taxon>Halobacteria</taxon>
        <taxon>Halobacteriales</taxon>
        <taxon>Halorubellaceae</taxon>
        <taxon>Halorubellus</taxon>
    </lineage>
</organism>
<accession>A0ABD5VH45</accession>
<dbReference type="EC" id="3.4.-.-" evidence="2"/>
<dbReference type="PANTHER" id="PTHR42695">
    <property type="entry name" value="GLUTAMINE AMIDOTRANSFERASE YLR126C-RELATED"/>
    <property type="match status" value="1"/>
</dbReference>
<proteinExistence type="predicted"/>
<dbReference type="Gene3D" id="3.40.50.880">
    <property type="match status" value="1"/>
</dbReference>
<feature type="domain" description="Glutamine amidotransferase" evidence="1">
    <location>
        <begin position="45"/>
        <end position="180"/>
    </location>
</feature>
<comment type="caution">
    <text evidence="2">The sequence shown here is derived from an EMBL/GenBank/DDBJ whole genome shotgun (WGS) entry which is preliminary data.</text>
</comment>
<dbReference type="AlphaFoldDB" id="A0ABD5VH45"/>
<evidence type="ECO:0000259" key="1">
    <source>
        <dbReference type="Pfam" id="PF00117"/>
    </source>
</evidence>
<protein>
    <submittedName>
        <fullName evidence="2">Type 1 glutamine amidotransferase</fullName>
        <ecNumber evidence="2">3.4.-.-</ecNumber>
    </submittedName>
</protein>
<dbReference type="Proteomes" id="UP001596395">
    <property type="component" value="Unassembled WGS sequence"/>
</dbReference>
<dbReference type="PANTHER" id="PTHR42695:SF5">
    <property type="entry name" value="GLUTAMINE AMIDOTRANSFERASE YLR126C-RELATED"/>
    <property type="match status" value="1"/>
</dbReference>